<name>A0A392TBW3_9FABA</name>
<proteinExistence type="predicted"/>
<sequence length="49" mass="5397">WNPLTSLIFGIIDDLPTARLFGDTHDTPVVLRTVFWSLLGNTTLVLGSL</sequence>
<dbReference type="EMBL" id="LXQA010532296">
    <property type="protein sequence ID" value="MCI57626.1"/>
    <property type="molecule type" value="Genomic_DNA"/>
</dbReference>
<evidence type="ECO:0000313" key="1">
    <source>
        <dbReference type="EMBL" id="MCI57626.1"/>
    </source>
</evidence>
<organism evidence="1 2">
    <name type="scientific">Trifolium medium</name>
    <dbReference type="NCBI Taxonomy" id="97028"/>
    <lineage>
        <taxon>Eukaryota</taxon>
        <taxon>Viridiplantae</taxon>
        <taxon>Streptophyta</taxon>
        <taxon>Embryophyta</taxon>
        <taxon>Tracheophyta</taxon>
        <taxon>Spermatophyta</taxon>
        <taxon>Magnoliopsida</taxon>
        <taxon>eudicotyledons</taxon>
        <taxon>Gunneridae</taxon>
        <taxon>Pentapetalae</taxon>
        <taxon>rosids</taxon>
        <taxon>fabids</taxon>
        <taxon>Fabales</taxon>
        <taxon>Fabaceae</taxon>
        <taxon>Papilionoideae</taxon>
        <taxon>50 kb inversion clade</taxon>
        <taxon>NPAAA clade</taxon>
        <taxon>Hologalegina</taxon>
        <taxon>IRL clade</taxon>
        <taxon>Trifolieae</taxon>
        <taxon>Trifolium</taxon>
    </lineage>
</organism>
<reference evidence="1 2" key="1">
    <citation type="journal article" date="2018" name="Front. Plant Sci.">
        <title>Red Clover (Trifolium pratense) and Zigzag Clover (T. medium) - A Picture of Genomic Similarities and Differences.</title>
        <authorList>
            <person name="Dluhosova J."/>
            <person name="Istvanek J."/>
            <person name="Nedelnik J."/>
            <person name="Repkova J."/>
        </authorList>
    </citation>
    <scope>NUCLEOTIDE SEQUENCE [LARGE SCALE GENOMIC DNA]</scope>
    <source>
        <strain evidence="2">cv. 10/8</strain>
        <tissue evidence="1">Leaf</tissue>
    </source>
</reference>
<evidence type="ECO:0000313" key="2">
    <source>
        <dbReference type="Proteomes" id="UP000265520"/>
    </source>
</evidence>
<keyword evidence="2" id="KW-1185">Reference proteome</keyword>
<protein>
    <submittedName>
        <fullName evidence="1">Uncharacterized protein</fullName>
    </submittedName>
</protein>
<accession>A0A392TBW3</accession>
<dbReference type="AlphaFoldDB" id="A0A392TBW3"/>
<feature type="non-terminal residue" evidence="1">
    <location>
        <position position="1"/>
    </location>
</feature>
<dbReference type="Proteomes" id="UP000265520">
    <property type="component" value="Unassembled WGS sequence"/>
</dbReference>
<comment type="caution">
    <text evidence="1">The sequence shown here is derived from an EMBL/GenBank/DDBJ whole genome shotgun (WGS) entry which is preliminary data.</text>
</comment>